<reference evidence="2" key="1">
    <citation type="submission" date="2006-10" db="EMBL/GenBank/DDBJ databases">
        <title>Complete sequence of Solibacter usitatus Ellin6076.</title>
        <authorList>
            <consortium name="US DOE Joint Genome Institute"/>
            <person name="Copeland A."/>
            <person name="Lucas S."/>
            <person name="Lapidus A."/>
            <person name="Barry K."/>
            <person name="Detter J.C."/>
            <person name="Glavina del Rio T."/>
            <person name="Hammon N."/>
            <person name="Israni S."/>
            <person name="Dalin E."/>
            <person name="Tice H."/>
            <person name="Pitluck S."/>
            <person name="Thompson L.S."/>
            <person name="Brettin T."/>
            <person name="Bruce D."/>
            <person name="Han C."/>
            <person name="Tapia R."/>
            <person name="Gilna P."/>
            <person name="Schmutz J."/>
            <person name="Larimer F."/>
            <person name="Land M."/>
            <person name="Hauser L."/>
            <person name="Kyrpides N."/>
            <person name="Mikhailova N."/>
            <person name="Janssen P.H."/>
            <person name="Kuske C.R."/>
            <person name="Richardson P."/>
        </authorList>
    </citation>
    <scope>NUCLEOTIDE SEQUENCE</scope>
    <source>
        <strain evidence="2">Ellin6076</strain>
    </source>
</reference>
<dbReference type="InParanoid" id="Q023L8"/>
<dbReference type="EMBL" id="CP000473">
    <property type="protein sequence ID" value="ABJ83822.1"/>
    <property type="molecule type" value="Genomic_DNA"/>
</dbReference>
<evidence type="ECO:0000259" key="1">
    <source>
        <dbReference type="Pfam" id="PF01797"/>
    </source>
</evidence>
<organism evidence="2">
    <name type="scientific">Solibacter usitatus (strain Ellin6076)</name>
    <dbReference type="NCBI Taxonomy" id="234267"/>
    <lineage>
        <taxon>Bacteria</taxon>
        <taxon>Pseudomonadati</taxon>
        <taxon>Acidobacteriota</taxon>
        <taxon>Terriglobia</taxon>
        <taxon>Bryobacterales</taxon>
        <taxon>Solibacteraceae</taxon>
        <taxon>Candidatus Solibacter</taxon>
    </lineage>
</organism>
<dbReference type="InterPro" id="IPR002686">
    <property type="entry name" value="Transposase_17"/>
</dbReference>
<feature type="domain" description="Transposase IS200-like" evidence="1">
    <location>
        <begin position="18"/>
        <end position="78"/>
    </location>
</feature>
<dbReference type="Gene3D" id="3.30.70.1290">
    <property type="entry name" value="Transposase IS200-like"/>
    <property type="match status" value="1"/>
</dbReference>
<dbReference type="GO" id="GO:0006313">
    <property type="term" value="P:DNA transposition"/>
    <property type="evidence" value="ECO:0007669"/>
    <property type="project" value="InterPro"/>
</dbReference>
<dbReference type="AlphaFoldDB" id="Q023L8"/>
<dbReference type="KEGG" id="sus:Acid_2836"/>
<gene>
    <name evidence="2" type="ordered locus">Acid_2836</name>
</gene>
<proteinExistence type="predicted"/>
<dbReference type="Pfam" id="PF01797">
    <property type="entry name" value="Y1_Tnp"/>
    <property type="match status" value="1"/>
</dbReference>
<sequence>MGASAPEQPAYSLDEFRSTAVLEAIRNTCDYRGWNLLAAHVRTNHVHTVVEAEAEPERVMTDFKTYSTRLLNEMKLDEPGRKRWPRHGSTRWLWEPKHVSAAIQYVVEEQGLPMTLFRAEEP</sequence>
<dbReference type="InterPro" id="IPR036515">
    <property type="entry name" value="Transposase_17_sf"/>
</dbReference>
<dbReference type="GO" id="GO:0003677">
    <property type="term" value="F:DNA binding"/>
    <property type="evidence" value="ECO:0007669"/>
    <property type="project" value="InterPro"/>
</dbReference>
<dbReference type="GO" id="GO:0004803">
    <property type="term" value="F:transposase activity"/>
    <property type="evidence" value="ECO:0007669"/>
    <property type="project" value="InterPro"/>
</dbReference>
<dbReference type="eggNOG" id="COG1943">
    <property type="taxonomic scope" value="Bacteria"/>
</dbReference>
<name>Q023L8_SOLUE</name>
<dbReference type="SUPFAM" id="SSF143422">
    <property type="entry name" value="Transposase IS200-like"/>
    <property type="match status" value="1"/>
</dbReference>
<dbReference type="HOGENOM" id="CLU_2025215_0_0_0"/>
<accession>Q023L8</accession>
<protein>
    <recommendedName>
        <fullName evidence="1">Transposase IS200-like domain-containing protein</fullName>
    </recommendedName>
</protein>
<evidence type="ECO:0000313" key="2">
    <source>
        <dbReference type="EMBL" id="ABJ83822.1"/>
    </source>
</evidence>